<dbReference type="AlphaFoldDB" id="A0A2D3VB78"/>
<feature type="compositionally biased region" description="Polar residues" evidence="1">
    <location>
        <begin position="39"/>
        <end position="59"/>
    </location>
</feature>
<dbReference type="RefSeq" id="XP_023630934.1">
    <property type="nucleotide sequence ID" value="XM_023775166.1"/>
</dbReference>
<dbReference type="EMBL" id="FJUY01000020">
    <property type="protein sequence ID" value="CZT24210.1"/>
    <property type="molecule type" value="Genomic_DNA"/>
</dbReference>
<organism evidence="2 3">
    <name type="scientific">Ramularia collo-cygni</name>
    <dbReference type="NCBI Taxonomy" id="112498"/>
    <lineage>
        <taxon>Eukaryota</taxon>
        <taxon>Fungi</taxon>
        <taxon>Dikarya</taxon>
        <taxon>Ascomycota</taxon>
        <taxon>Pezizomycotina</taxon>
        <taxon>Dothideomycetes</taxon>
        <taxon>Dothideomycetidae</taxon>
        <taxon>Mycosphaerellales</taxon>
        <taxon>Mycosphaerellaceae</taxon>
        <taxon>Ramularia</taxon>
    </lineage>
</organism>
<sequence length="235" mass="25845">MNPFVATSPPLQPETSRPAHAVHDDSRNVFDLLDDVATAHSTSNSISGQEQSGNRTSLSPDVHMGGTDDMPLSQDSNITKADRQRPPQPDSQVAAPPALTPGLSRDPSGRGSQASARPSSRGPKMDWTYEMRYALVFLWEHFPRQQMREIFQYLYRTEIPRGYLDSEGVIHWNILKGMWQTRTRGGNGPVPQEWAEIALAPADEAERLRRAAIKAKIDAAAVAVQNPAAVPVQNG</sequence>
<keyword evidence="3" id="KW-1185">Reference proteome</keyword>
<evidence type="ECO:0000313" key="2">
    <source>
        <dbReference type="EMBL" id="CZT24210.1"/>
    </source>
</evidence>
<protein>
    <submittedName>
        <fullName evidence="2">Uncharacterized protein</fullName>
    </submittedName>
</protein>
<dbReference type="Proteomes" id="UP000225277">
    <property type="component" value="Unassembled WGS sequence"/>
</dbReference>
<reference evidence="2 3" key="1">
    <citation type="submission" date="2016-03" db="EMBL/GenBank/DDBJ databases">
        <authorList>
            <person name="Ploux O."/>
        </authorList>
    </citation>
    <scope>NUCLEOTIDE SEQUENCE [LARGE SCALE GENOMIC DNA]</scope>
    <source>
        <strain evidence="2 3">URUG2</strain>
    </source>
</reference>
<feature type="region of interest" description="Disordered" evidence="1">
    <location>
        <begin position="1"/>
        <end position="123"/>
    </location>
</feature>
<proteinExistence type="predicted"/>
<dbReference type="GeneID" id="35604986"/>
<evidence type="ECO:0000313" key="3">
    <source>
        <dbReference type="Proteomes" id="UP000225277"/>
    </source>
</evidence>
<name>A0A2D3VB78_9PEZI</name>
<gene>
    <name evidence="2" type="ORF">RCC_09927</name>
</gene>
<accession>A0A2D3VB78</accession>
<evidence type="ECO:0000256" key="1">
    <source>
        <dbReference type="SAM" id="MobiDB-lite"/>
    </source>
</evidence>